<sequence length="315" mass="34851">MSPRQECRRYGTLPCPPFAFFCTMEFLRQRIEATVLSISRGPGSADFLQPPGDPGLFGPDSAAWQVHSDFTAMLTGGVAALLLQMLHPLPLAGVWDHSNFQADMLGRLRRTAQFVAGTTFGSRADAERLIARVKQIHLGVNGVAADGRAYAASDPDLLTWVHVAEVHCFLQGYLRYRHPAFPAARQDQYFDEIAGVAEALGARAVPRSGAAIARYIEDMRAQLRCDERTRQTLQLVLNAPAPNAVAQPWTRLMMRGGVDLLPPWAQQMLGVAPRPPWRRALLQHSVLLAAQPLRWAMRNGSLHLARRRMGLPPQP</sequence>
<evidence type="ECO:0000259" key="1">
    <source>
        <dbReference type="Pfam" id="PF09995"/>
    </source>
</evidence>
<dbReference type="Proteomes" id="UP000000329">
    <property type="component" value="Chromosome"/>
</dbReference>
<dbReference type="HOGENOM" id="CLU_059206_0_1_4"/>
<dbReference type="InterPro" id="IPR018713">
    <property type="entry name" value="MPAB/Lcp_cat_dom"/>
</dbReference>
<dbReference type="PANTHER" id="PTHR36151:SF3">
    <property type="entry name" value="ER-BOUND OXYGENASE MPAB_MPAB'_RUBBER OXYGENASE CATALYTIC DOMAIN-CONTAINING PROTEIN"/>
    <property type="match status" value="1"/>
</dbReference>
<dbReference type="EMBL" id="CP002039">
    <property type="protein sequence ID" value="ADJ66085.1"/>
    <property type="molecule type" value="Genomic_DNA"/>
</dbReference>
<dbReference type="AlphaFoldDB" id="D8IXW3"/>
<dbReference type="PANTHER" id="PTHR36151">
    <property type="entry name" value="BLR2777 PROTEIN"/>
    <property type="match status" value="1"/>
</dbReference>
<dbReference type="KEGG" id="hse:Hsero_4619"/>
<evidence type="ECO:0000313" key="3">
    <source>
        <dbReference type="Proteomes" id="UP000000329"/>
    </source>
</evidence>
<accession>D8IXW3</accession>
<reference evidence="2 3" key="1">
    <citation type="submission" date="2010-04" db="EMBL/GenBank/DDBJ databases">
        <title>The genome of Herbaspirillum seropedicae SmR1, an endophytic, nitrogen-fixing, plant-growth promoting beta-Proteobacteria.</title>
        <authorList>
            <person name="Pedrosa F.O."/>
            <person name="Monteiro R.A."/>
            <person name="Wassem R."/>
            <person name="Cruz L.M."/>
            <person name="Ayub R.A."/>
            <person name="Colauto N.B."/>
            <person name="Fernandez M.A."/>
            <person name="Fungaro M.H.P."/>
            <person name="Grisard E.C."/>
            <person name="Hungria M."/>
            <person name="Madeira H.M.F."/>
            <person name="Nodari R.O."/>
            <person name="Osaku C.A."/>
            <person name="Petzl-Erler M.L."/>
            <person name="Terenzi H."/>
            <person name="Vieira L.G.E."/>
            <person name="Almeida M.I.M."/>
            <person name="Alves L.R."/>
            <person name="Arantes O.M.N."/>
            <person name="Balsanelli E."/>
            <person name="Barcellos F.G."/>
            <person name="Baura V.A."/>
            <person name="Binde D.R."/>
            <person name="Campo R.J."/>
            <person name="Chubatsu L.S."/>
            <person name="Chueire L.M.O."/>
            <person name="Ciferri R.R."/>
            <person name="Correa L.C."/>
            <person name="da Conceicao Silva J.L."/>
            <person name="Dabul A.N.G."/>
            <person name="Dambros B.P."/>
            <person name="Faoro H."/>
            <person name="Favetti A."/>
            <person name="Friedermann G."/>
            <person name="Furlaneto M.C."/>
            <person name="Gasques L.S."/>
            <person name="Gimenes C.C.T."/>
            <person name="Gioppo N.M.R."/>
            <person name="Glienke-Blanco C."/>
            <person name="Godoy L.P."/>
            <person name="Guerra M.P."/>
            <person name="Karp S."/>
            <person name="Kava-Cordeiro V."/>
            <person name="Margarido V.P."/>
            <person name="Mathioni S.M."/>
            <person name="Menck-Soares M.A."/>
            <person name="Murace N.K."/>
            <person name="Nicolas M.F."/>
            <person name="Oliveira C.E.C."/>
            <person name="Pagnan N.A.B."/>
            <person name="Pamphile J.A."/>
            <person name="Patussi E.V."/>
            <person name="Pereira L.F.P."/>
            <person name="Pereira-Ferrari L."/>
            <person name="Pinto F.G.S."/>
            <person name="Precoma C."/>
            <person name="Prioli A.J."/>
            <person name="Prioli S.M.A.P."/>
            <person name="Raittz R.T."/>
            <person name="Ramos H.J.O."/>
            <person name="Ribeiro E.M.S.F."/>
            <person name="Rigo L.U."/>
            <person name="Rocha C.L.M.S.C."/>
            <person name="Rocha S.N."/>
            <person name="Santos K."/>
            <person name="Satori D."/>
            <person name="Silva A.G."/>
            <person name="Simao R.C.G."/>
            <person name="Soares M.A.M."/>
            <person name="Souza E.M."/>
            <person name="Steffens M.B.R."/>
            <person name="Steindel M."/>
            <person name="Tadra-Sfeir M.Z."/>
            <person name="Takahashi E.K."/>
            <person name="Torres R.A."/>
            <person name="Valle J.S."/>
            <person name="Vernal J.I."/>
            <person name="Vilas-Boas L.A."/>
            <person name="Watanabe M.A.E."/>
            <person name="Weiss V.A."/>
            <person name="Yates M.A."/>
            <person name="Souza E.M."/>
        </authorList>
    </citation>
    <scope>NUCLEOTIDE SEQUENCE [LARGE SCALE GENOMIC DNA]</scope>
    <source>
        <strain evidence="2 3">SmR1</strain>
    </source>
</reference>
<protein>
    <recommendedName>
        <fullName evidence="1">ER-bound oxygenase mpaB/mpaB'/Rubber oxygenase catalytic domain-containing protein</fullName>
    </recommendedName>
</protein>
<gene>
    <name evidence="2" type="ordered locus">Hsero_4619</name>
</gene>
<dbReference type="eggNOG" id="COG3662">
    <property type="taxonomic scope" value="Bacteria"/>
</dbReference>
<feature type="domain" description="ER-bound oxygenase mpaB/mpaB'/Rubber oxygenase catalytic" evidence="1">
    <location>
        <begin position="64"/>
        <end position="282"/>
    </location>
</feature>
<organism evidence="2 3">
    <name type="scientific">Herbaspirillum seropedicae (strain SmR1)</name>
    <dbReference type="NCBI Taxonomy" id="757424"/>
    <lineage>
        <taxon>Bacteria</taxon>
        <taxon>Pseudomonadati</taxon>
        <taxon>Pseudomonadota</taxon>
        <taxon>Betaproteobacteria</taxon>
        <taxon>Burkholderiales</taxon>
        <taxon>Oxalobacteraceae</taxon>
        <taxon>Herbaspirillum</taxon>
    </lineage>
</organism>
<keyword evidence="3" id="KW-1185">Reference proteome</keyword>
<dbReference type="GO" id="GO:0016491">
    <property type="term" value="F:oxidoreductase activity"/>
    <property type="evidence" value="ECO:0007669"/>
    <property type="project" value="InterPro"/>
</dbReference>
<proteinExistence type="predicted"/>
<name>D8IXW3_HERSS</name>
<dbReference type="Pfam" id="PF09995">
    <property type="entry name" value="MPAB_Lcp_cat"/>
    <property type="match status" value="1"/>
</dbReference>
<evidence type="ECO:0000313" key="2">
    <source>
        <dbReference type="EMBL" id="ADJ66085.1"/>
    </source>
</evidence>